<dbReference type="Pfam" id="PF13289">
    <property type="entry name" value="SIR2_2"/>
    <property type="match status" value="1"/>
</dbReference>
<proteinExistence type="predicted"/>
<dbReference type="OrthoDB" id="7054911at2"/>
<reference evidence="2" key="1">
    <citation type="submission" date="2018-08" db="EMBL/GenBank/DDBJ databases">
        <authorList>
            <person name="Liu Z.-W."/>
            <person name="Du Z.-J."/>
        </authorList>
    </citation>
    <scope>NUCLEOTIDE SEQUENCE [LARGE SCALE GENOMIC DNA]</scope>
    <source>
        <strain evidence="2">H4X</strain>
    </source>
</reference>
<evidence type="ECO:0000313" key="2">
    <source>
        <dbReference type="Proteomes" id="UP000256708"/>
    </source>
</evidence>
<evidence type="ECO:0000313" key="1">
    <source>
        <dbReference type="EMBL" id="RDV13349.1"/>
    </source>
</evidence>
<sequence length="370" mass="43009">MKEKFIRYQPKRDVLFVFGAGASIADGGPLQRDLLPEILNADYAESELASLAKKFIQDNFDTENGNVPSLESVFGYLDYFISRKESLKGGYTTIQLISIKESLIRLLHHRISESKTRRGIYKKFLECLDRFNKNVSIITMNYDTLLDESFDFLYPSKALIDYCINFMNYEEYDKIDAFDWWDNPREPVRIWDEKTPTPIKIIKIHGSLNWKYCNCCSQVLLTPWDTNIDLKTQGFKGRIGASCENPEEIVFDLKCPNDETPFDTFIVPPSHIKDLNHPAISKLFDEAAIEIRKTEKIIFIGYSFPEADVHIKALFKKNMLDETEIEVVDPYLNETIKSNYKSISQNAVFIKDTFENYIEKELENKIKTTR</sequence>
<dbReference type="AlphaFoldDB" id="A0A3D8L7G3"/>
<dbReference type="Proteomes" id="UP000256708">
    <property type="component" value="Unassembled WGS sequence"/>
</dbReference>
<accession>A0A3D8L7G3</accession>
<dbReference type="SUPFAM" id="SSF52467">
    <property type="entry name" value="DHS-like NAD/FAD-binding domain"/>
    <property type="match status" value="1"/>
</dbReference>
<name>A0A3D8L7G3_9BACT</name>
<keyword evidence="2" id="KW-1185">Reference proteome</keyword>
<dbReference type="EMBL" id="QRGR01000025">
    <property type="protein sequence ID" value="RDV13349.1"/>
    <property type="molecule type" value="Genomic_DNA"/>
</dbReference>
<gene>
    <name evidence="1" type="ORF">DXT99_20235</name>
</gene>
<protein>
    <submittedName>
        <fullName evidence="1">Uncharacterized protein</fullName>
    </submittedName>
</protein>
<organism evidence="1 2">
    <name type="scientific">Pontibacter diazotrophicus</name>
    <dbReference type="NCBI Taxonomy" id="1400979"/>
    <lineage>
        <taxon>Bacteria</taxon>
        <taxon>Pseudomonadati</taxon>
        <taxon>Bacteroidota</taxon>
        <taxon>Cytophagia</taxon>
        <taxon>Cytophagales</taxon>
        <taxon>Hymenobacteraceae</taxon>
        <taxon>Pontibacter</taxon>
    </lineage>
</organism>
<dbReference type="InterPro" id="IPR029035">
    <property type="entry name" value="DHS-like_NAD/FAD-binding_dom"/>
</dbReference>
<dbReference type="RefSeq" id="WP_115567406.1">
    <property type="nucleotide sequence ID" value="NZ_QRGR01000025.1"/>
</dbReference>
<comment type="caution">
    <text evidence="1">The sequence shown here is derived from an EMBL/GenBank/DDBJ whole genome shotgun (WGS) entry which is preliminary data.</text>
</comment>